<gene>
    <name evidence="2" type="ORF">U5817_02125</name>
</gene>
<protein>
    <submittedName>
        <fullName evidence="2">Uncharacterized protein</fullName>
    </submittedName>
</protein>
<evidence type="ECO:0000313" key="3">
    <source>
        <dbReference type="Proteomes" id="UP001626593"/>
    </source>
</evidence>
<organism evidence="2 3">
    <name type="scientific">Aromatoleum evansii</name>
    <name type="common">Azoarcus evansii</name>
    <dbReference type="NCBI Taxonomy" id="59406"/>
    <lineage>
        <taxon>Bacteria</taxon>
        <taxon>Pseudomonadati</taxon>
        <taxon>Pseudomonadota</taxon>
        <taxon>Betaproteobacteria</taxon>
        <taxon>Rhodocyclales</taxon>
        <taxon>Rhodocyclaceae</taxon>
        <taxon>Aromatoleum</taxon>
    </lineage>
</organism>
<feature type="region of interest" description="Disordered" evidence="1">
    <location>
        <begin position="1"/>
        <end position="42"/>
    </location>
</feature>
<evidence type="ECO:0000256" key="1">
    <source>
        <dbReference type="SAM" id="MobiDB-lite"/>
    </source>
</evidence>
<keyword evidence="3" id="KW-1185">Reference proteome</keyword>
<feature type="compositionally biased region" description="Acidic residues" evidence="1">
    <location>
        <begin position="8"/>
        <end position="30"/>
    </location>
</feature>
<dbReference type="EMBL" id="CP141259">
    <property type="protein sequence ID" value="WRL46871.1"/>
    <property type="molecule type" value="Genomic_DNA"/>
</dbReference>
<name>A0ABZ1AQQ8_AROEV</name>
<dbReference type="RefSeq" id="WP_407279560.1">
    <property type="nucleotide sequence ID" value="NZ_CP141259.1"/>
</dbReference>
<proteinExistence type="predicted"/>
<reference evidence="2 3" key="1">
    <citation type="submission" date="2023-12" db="EMBL/GenBank/DDBJ databases">
        <title>A. evansii MAY27, complete genome.</title>
        <authorList>
            <person name="Wang Y."/>
        </authorList>
    </citation>
    <scope>NUCLEOTIDE SEQUENCE [LARGE SCALE GENOMIC DNA]</scope>
    <source>
        <strain evidence="2 3">MAY27</strain>
    </source>
</reference>
<dbReference type="Proteomes" id="UP001626593">
    <property type="component" value="Chromosome"/>
</dbReference>
<sequence length="384" mass="38771">MGPFDTNLMDDADAVGDGMDEAATFDEADAGADFGSDPFADEYDAAGEELSGDEAADLGDSAVDLGEGADEGVDDMALWNAFEEEVADALDAADDDEFFGRLLGGLGRAAGVMSRGLGGAARIAGRARGFARQAGRVAGRVGRVAGAVSPAAMAAARLAGMLGAPGAANALGQVGRAAQGVGRAAGHARGLAGSFGQAAGGAQGLFAQLSQLLGQSEGADDAFDAVADLYLEDGIDEALPAAVGLAARAAARGLGFRNVGQLSMASRRALVRGVAAAARELVRSRGPQAVRALPGLARSATRVAQRQAPTPQRAVQVVRRGLPQAARRVAQSPRMAASLARARARPPRPLARPTDIGHGMPTGGTGQRRVIHINGPATLTITPR</sequence>
<feature type="region of interest" description="Disordered" evidence="1">
    <location>
        <begin position="341"/>
        <end position="369"/>
    </location>
</feature>
<evidence type="ECO:0000313" key="2">
    <source>
        <dbReference type="EMBL" id="WRL46871.1"/>
    </source>
</evidence>
<accession>A0ABZ1AQQ8</accession>